<keyword evidence="4" id="KW-1185">Reference proteome</keyword>
<dbReference type="Proteomes" id="UP000799118">
    <property type="component" value="Unassembled WGS sequence"/>
</dbReference>
<keyword evidence="1" id="KW-0853">WD repeat</keyword>
<dbReference type="EMBL" id="ML769384">
    <property type="protein sequence ID" value="KAE9411094.1"/>
    <property type="molecule type" value="Genomic_DNA"/>
</dbReference>
<gene>
    <name evidence="3" type="ORF">BT96DRAFT_912434</name>
</gene>
<dbReference type="Pfam" id="PF00400">
    <property type="entry name" value="WD40"/>
    <property type="match status" value="1"/>
</dbReference>
<feature type="region of interest" description="Disordered" evidence="2">
    <location>
        <begin position="48"/>
        <end position="124"/>
    </location>
</feature>
<reference evidence="3" key="1">
    <citation type="journal article" date="2019" name="Environ. Microbiol.">
        <title>Fungal ecological strategies reflected in gene transcription - a case study of two litter decomposers.</title>
        <authorList>
            <person name="Barbi F."/>
            <person name="Kohler A."/>
            <person name="Barry K."/>
            <person name="Baskaran P."/>
            <person name="Daum C."/>
            <person name="Fauchery L."/>
            <person name="Ihrmark K."/>
            <person name="Kuo A."/>
            <person name="LaButti K."/>
            <person name="Lipzen A."/>
            <person name="Morin E."/>
            <person name="Grigoriev I.V."/>
            <person name="Henrissat B."/>
            <person name="Lindahl B."/>
            <person name="Martin F."/>
        </authorList>
    </citation>
    <scope>NUCLEOTIDE SEQUENCE</scope>
    <source>
        <strain evidence="3">JB14</strain>
    </source>
</reference>
<dbReference type="OrthoDB" id="10248252at2759"/>
<organism evidence="3 4">
    <name type="scientific">Gymnopus androsaceus JB14</name>
    <dbReference type="NCBI Taxonomy" id="1447944"/>
    <lineage>
        <taxon>Eukaryota</taxon>
        <taxon>Fungi</taxon>
        <taxon>Dikarya</taxon>
        <taxon>Basidiomycota</taxon>
        <taxon>Agaricomycotina</taxon>
        <taxon>Agaricomycetes</taxon>
        <taxon>Agaricomycetidae</taxon>
        <taxon>Agaricales</taxon>
        <taxon>Marasmiineae</taxon>
        <taxon>Omphalotaceae</taxon>
        <taxon>Gymnopus</taxon>
    </lineage>
</organism>
<protein>
    <submittedName>
        <fullName evidence="3">Uncharacterized protein</fullName>
    </submittedName>
</protein>
<dbReference type="PROSITE" id="PS50082">
    <property type="entry name" value="WD_REPEATS_2"/>
    <property type="match status" value="1"/>
</dbReference>
<sequence>MLNNSSKEKKRQENLRREQAMLMSKKVLKVEEDGIEVLDVELVGVKRKLVKSIPTPPRSRSRSLFPRHPAPFTNTSADPISIADSDDEDRTPLPPKRPKLSPPTFTPAPAAIDLDDEPGPSNRRREITPIDIIWTALPQRSQQAVADLDVGLAQMRLEESRRNQSQDIRIHSGRFQPEETGARWEEPQRLHLFCEELSKRTAMISRPRPQDHRARLNYTSDACSVFLQTINKILQHKEWTFVASAVAGGHVNQGPDEVVNAYNQPGSLVTWKGLEPLVLNGHSRKTPFPKHYTVNDVGLCPTADGSHFLVSAGNDYQLKLVESVSVSRTPKFKDMKTSRIAPMDIAVKPGEPMFAVAAHHVHIHSEHTRWKQRSSTNQVGMRCDFVSPVCCSESLEDIGEQTASHKAFDVAHEAESFTFDLREDGDALAVDPLGLSSFIYTGMSVTELQSSPSKRDPNAKDEEEAENVGIRTLRLYDVRHKDGREIDQLTLESSEVKYASFSPDGIYLAVGRADGHIHVYDSRNFDRLLYDFSHRRNLHNNRLGLLSGGPDGCVRLWQPHCAPRTKQQGKIIAQVNADVGYFSVGNRFEGEHDLVVGDGDGEISFFDNLGNI</sequence>
<feature type="repeat" description="WD" evidence="1">
    <location>
        <begin position="489"/>
        <end position="530"/>
    </location>
</feature>
<feature type="compositionally biased region" description="Pro residues" evidence="2">
    <location>
        <begin position="92"/>
        <end position="106"/>
    </location>
</feature>
<dbReference type="SUPFAM" id="SSF50978">
    <property type="entry name" value="WD40 repeat-like"/>
    <property type="match status" value="1"/>
</dbReference>
<evidence type="ECO:0000256" key="2">
    <source>
        <dbReference type="SAM" id="MobiDB-lite"/>
    </source>
</evidence>
<dbReference type="SMART" id="SM00320">
    <property type="entry name" value="WD40"/>
    <property type="match status" value="3"/>
</dbReference>
<dbReference type="InterPro" id="IPR001680">
    <property type="entry name" value="WD40_rpt"/>
</dbReference>
<dbReference type="InterPro" id="IPR036322">
    <property type="entry name" value="WD40_repeat_dom_sf"/>
</dbReference>
<accession>A0A6A4ITX2</accession>
<proteinExistence type="predicted"/>
<dbReference type="Gene3D" id="2.130.10.10">
    <property type="entry name" value="YVTN repeat-like/Quinoprotein amine dehydrogenase"/>
    <property type="match status" value="1"/>
</dbReference>
<dbReference type="AlphaFoldDB" id="A0A6A4ITX2"/>
<evidence type="ECO:0000313" key="3">
    <source>
        <dbReference type="EMBL" id="KAE9411094.1"/>
    </source>
</evidence>
<name>A0A6A4ITX2_9AGAR</name>
<evidence type="ECO:0000313" key="4">
    <source>
        <dbReference type="Proteomes" id="UP000799118"/>
    </source>
</evidence>
<evidence type="ECO:0000256" key="1">
    <source>
        <dbReference type="PROSITE-ProRule" id="PRU00221"/>
    </source>
</evidence>
<dbReference type="InterPro" id="IPR015943">
    <property type="entry name" value="WD40/YVTN_repeat-like_dom_sf"/>
</dbReference>